<comment type="caution">
    <text evidence="3">The sequence shown here is derived from an EMBL/GenBank/DDBJ whole genome shotgun (WGS) entry which is preliminary data.</text>
</comment>
<dbReference type="Pfam" id="PF08241">
    <property type="entry name" value="Methyltransf_11"/>
    <property type="match status" value="1"/>
</dbReference>
<feature type="domain" description="Methyltransferase type 11" evidence="2">
    <location>
        <begin position="37"/>
        <end position="127"/>
    </location>
</feature>
<dbReference type="InterPro" id="IPR013216">
    <property type="entry name" value="Methyltransf_11"/>
</dbReference>
<dbReference type="CDD" id="cd02440">
    <property type="entry name" value="AdoMet_MTases"/>
    <property type="match status" value="1"/>
</dbReference>
<evidence type="ECO:0000256" key="1">
    <source>
        <dbReference type="ARBA" id="ARBA00022679"/>
    </source>
</evidence>
<sequence>MWSARAREWADLQEGAFRPLYEAAFDAAEVGKGTKLLDAGCGAGLALRIATNRGAETSGIDAAQNLVAIARERTPDARIDVGEIEELPFGDGIFDVVTGFNSFQYAADRVHGLAEAKRVTKPGGLVVAAVWGAPEKCQMGAYIGALGKLMPPPPPGAPGPWALSEPGALEALIEQAGLRAIRSRNVAVVFPFADDRTAVRGLLAAGPAERAARNSGEEKTAASIAEAIAPYRKPDGSYALVNDFRFVVASA</sequence>
<dbReference type="Gene3D" id="3.40.50.150">
    <property type="entry name" value="Vaccinia Virus protein VP39"/>
    <property type="match status" value="1"/>
</dbReference>
<accession>A0A101KNV7</accession>
<dbReference type="InterPro" id="IPR050447">
    <property type="entry name" value="Erg6_SMT_methyltransf"/>
</dbReference>
<evidence type="ECO:0000313" key="3">
    <source>
        <dbReference type="EMBL" id="KUM24250.1"/>
    </source>
</evidence>
<dbReference type="SUPFAM" id="SSF53335">
    <property type="entry name" value="S-adenosyl-L-methionine-dependent methyltransferases"/>
    <property type="match status" value="1"/>
</dbReference>
<gene>
    <name evidence="3" type="ORF">AU467_07550</name>
</gene>
<dbReference type="EMBL" id="LPWA01000142">
    <property type="protein sequence ID" value="KUM24250.1"/>
    <property type="molecule type" value="Genomic_DNA"/>
</dbReference>
<evidence type="ECO:0000259" key="2">
    <source>
        <dbReference type="Pfam" id="PF08241"/>
    </source>
</evidence>
<dbReference type="GO" id="GO:0008757">
    <property type="term" value="F:S-adenosylmethionine-dependent methyltransferase activity"/>
    <property type="evidence" value="ECO:0007669"/>
    <property type="project" value="InterPro"/>
</dbReference>
<organism evidence="3 4">
    <name type="scientific">Rhizobium loti</name>
    <name type="common">Mesorhizobium loti</name>
    <dbReference type="NCBI Taxonomy" id="381"/>
    <lineage>
        <taxon>Bacteria</taxon>
        <taxon>Pseudomonadati</taxon>
        <taxon>Pseudomonadota</taxon>
        <taxon>Alphaproteobacteria</taxon>
        <taxon>Hyphomicrobiales</taxon>
        <taxon>Phyllobacteriaceae</taxon>
        <taxon>Mesorhizobium</taxon>
    </lineage>
</organism>
<dbReference type="PANTHER" id="PTHR44068:SF11">
    <property type="entry name" value="GERANYL DIPHOSPHATE 2-C-METHYLTRANSFERASE"/>
    <property type="match status" value="1"/>
</dbReference>
<dbReference type="InterPro" id="IPR029063">
    <property type="entry name" value="SAM-dependent_MTases_sf"/>
</dbReference>
<name>A0A101KNV7_RHILI</name>
<protein>
    <recommendedName>
        <fullName evidence="2">Methyltransferase type 11 domain-containing protein</fullName>
    </recommendedName>
</protein>
<evidence type="ECO:0000313" key="4">
    <source>
        <dbReference type="Proteomes" id="UP000053176"/>
    </source>
</evidence>
<dbReference type="Proteomes" id="UP000053176">
    <property type="component" value="Unassembled WGS sequence"/>
</dbReference>
<dbReference type="AlphaFoldDB" id="A0A101KNV7"/>
<keyword evidence="1" id="KW-0808">Transferase</keyword>
<reference evidence="3 4" key="1">
    <citation type="submission" date="2015-12" db="EMBL/GenBank/DDBJ databases">
        <title>Draft genome sequence of Mesorhizobium sp. UFLA 01-765, a multitolerant efficient symbiont and plant-growth promoting strain isolated from Zn-mining soil using Leucaena leucocephala as a trap plant.</title>
        <authorList>
            <person name="Rangel W.M."/>
            <person name="Thijs S."/>
            <person name="Longatti S.M."/>
            <person name="Moreira F.M."/>
            <person name="Weyens N."/>
            <person name="Vangronsveld J."/>
            <person name="Van Hamme J.D."/>
            <person name="Bottos E.M."/>
            <person name="Rineau F."/>
        </authorList>
    </citation>
    <scope>NUCLEOTIDE SEQUENCE [LARGE SCALE GENOMIC DNA]</scope>
    <source>
        <strain evidence="3 4">UFLA 01-765</strain>
    </source>
</reference>
<proteinExistence type="predicted"/>
<dbReference type="PANTHER" id="PTHR44068">
    <property type="entry name" value="ZGC:194242"/>
    <property type="match status" value="1"/>
</dbReference>